<organism evidence="9 10">
    <name type="scientific">Acanthamoeba castellanii (strain ATCC 30010 / Neff)</name>
    <dbReference type="NCBI Taxonomy" id="1257118"/>
    <lineage>
        <taxon>Eukaryota</taxon>
        <taxon>Amoebozoa</taxon>
        <taxon>Discosea</taxon>
        <taxon>Longamoebia</taxon>
        <taxon>Centramoebida</taxon>
        <taxon>Acanthamoebidae</taxon>
        <taxon>Acanthamoeba</taxon>
    </lineage>
</organism>
<gene>
    <name evidence="9" type="ORF">ACA1_146540</name>
</gene>
<dbReference type="GeneID" id="14917207"/>
<dbReference type="InterPro" id="IPR045851">
    <property type="entry name" value="AMP-bd_C_sf"/>
</dbReference>
<dbReference type="EMBL" id="KB007987">
    <property type="protein sequence ID" value="ELR16520.1"/>
    <property type="molecule type" value="Genomic_DNA"/>
</dbReference>
<dbReference type="GO" id="GO:0016405">
    <property type="term" value="F:CoA-ligase activity"/>
    <property type="evidence" value="ECO:0007669"/>
    <property type="project" value="TreeGrafter"/>
</dbReference>
<dbReference type="PANTHER" id="PTHR24096:SF149">
    <property type="entry name" value="AMP-BINDING DOMAIN-CONTAINING PROTEIN-RELATED"/>
    <property type="match status" value="1"/>
</dbReference>
<evidence type="ECO:0000256" key="6">
    <source>
        <dbReference type="SAM" id="MobiDB-lite"/>
    </source>
</evidence>
<evidence type="ECO:0000256" key="5">
    <source>
        <dbReference type="ARBA" id="ARBA00060247"/>
    </source>
</evidence>
<dbReference type="AlphaFoldDB" id="L8GU24"/>
<proteinExistence type="inferred from homology"/>
<feature type="domain" description="AMP-dependent synthetase/ligase" evidence="7">
    <location>
        <begin position="35"/>
        <end position="389"/>
    </location>
</feature>
<dbReference type="OMA" id="PNSSFWY"/>
<comment type="similarity">
    <text evidence="1">Belongs to the ATP-dependent AMP-binding enzyme family.</text>
</comment>
<evidence type="ECO:0000256" key="4">
    <source>
        <dbReference type="ARBA" id="ARBA00022840"/>
    </source>
</evidence>
<evidence type="ECO:0000256" key="3">
    <source>
        <dbReference type="ARBA" id="ARBA00022741"/>
    </source>
</evidence>
<dbReference type="InterPro" id="IPR025110">
    <property type="entry name" value="AMP-bd_C"/>
</dbReference>
<feature type="domain" description="AMP-binding enzyme C-terminal" evidence="8">
    <location>
        <begin position="440"/>
        <end position="517"/>
    </location>
</feature>
<dbReference type="Gene3D" id="3.30.300.30">
    <property type="match status" value="1"/>
</dbReference>
<sequence>MEVPQIHQSRYPPVPLPSDISLADFVLNSAAFGSAPDRAILADPQGRTLTPLQLRRAVRAVAAGLHEDGVRKGDVVCLFAPNVLEYPIAIYAIATLGAVCTTCSPQYTADELARQLNDAGATYLITFSQFLEKAEVALKAVGGAAAIKRVYVIGKSASSGDAKPFTQLLACTSAPPQVKIDPKTDLVALPYSSGTTGLNKGVALTHFNLYVGMERSVGPGDVFLATLPWFHIYGMVIVMHAGLYRGVKLVALPSFDLASYLRLTQEHRVTVAHIVPPIALLLAKHPSVAQHDVSSLRAVFSGAAPLSREVEDQLRQRLPKVRIIQGYGMTEMSPLSHVCLLTDDAVPPGSLVPNCEAKLVHLETGQPLKSYDDEGELCVRGPNIMQGYLNRPDATKETIDADGFLHTGDIAKVDREGYYFIIDRAKELIKYKGFQVPPAELEAKLLDHPAIADVAVVGIPDPYAGELPKAFVVKKADAGELRGKDVVEWLDKKVAPSKRLRGGVQFVEAIPKSASGKILRRLVKQLHREGTSADGHHHHHHPFPGSTPAKL</sequence>
<dbReference type="Pfam" id="PF00501">
    <property type="entry name" value="AMP-binding"/>
    <property type="match status" value="1"/>
</dbReference>
<protein>
    <submittedName>
        <fullName evidence="9">AMPdependent synthetase and ligase</fullName>
    </submittedName>
</protein>
<dbReference type="VEuPathDB" id="AmoebaDB:ACA1_146540"/>
<dbReference type="Pfam" id="PF13193">
    <property type="entry name" value="AMP-binding_C"/>
    <property type="match status" value="1"/>
</dbReference>
<dbReference type="PANTHER" id="PTHR24096">
    <property type="entry name" value="LONG-CHAIN-FATTY-ACID--COA LIGASE"/>
    <property type="match status" value="1"/>
</dbReference>
<evidence type="ECO:0000256" key="2">
    <source>
        <dbReference type="ARBA" id="ARBA00022598"/>
    </source>
</evidence>
<dbReference type="Gene3D" id="3.40.50.12780">
    <property type="entry name" value="N-terminal domain of ligase-like"/>
    <property type="match status" value="1"/>
</dbReference>
<evidence type="ECO:0000313" key="10">
    <source>
        <dbReference type="Proteomes" id="UP000011083"/>
    </source>
</evidence>
<keyword evidence="4" id="KW-0067">ATP-binding</keyword>
<evidence type="ECO:0000256" key="1">
    <source>
        <dbReference type="ARBA" id="ARBA00006432"/>
    </source>
</evidence>
<evidence type="ECO:0000313" key="9">
    <source>
        <dbReference type="EMBL" id="ELR16520.1"/>
    </source>
</evidence>
<feature type="region of interest" description="Disordered" evidence="6">
    <location>
        <begin position="528"/>
        <end position="551"/>
    </location>
</feature>
<dbReference type="RefSeq" id="XP_004338533.1">
    <property type="nucleotide sequence ID" value="XM_004338485.1"/>
</dbReference>
<keyword evidence="2 9" id="KW-0436">Ligase</keyword>
<keyword evidence="3" id="KW-0547">Nucleotide-binding</keyword>
<dbReference type="FunFam" id="3.30.300.30:FF:000007">
    <property type="entry name" value="4-coumarate--CoA ligase 2"/>
    <property type="match status" value="1"/>
</dbReference>
<dbReference type="KEGG" id="acan:ACA1_146540"/>
<name>L8GU24_ACACF</name>
<reference evidence="9 10" key="1">
    <citation type="journal article" date="2013" name="Genome Biol.">
        <title>Genome of Acanthamoeba castellanii highlights extensive lateral gene transfer and early evolution of tyrosine kinase signaling.</title>
        <authorList>
            <person name="Clarke M."/>
            <person name="Lohan A.J."/>
            <person name="Liu B."/>
            <person name="Lagkouvardos I."/>
            <person name="Roy S."/>
            <person name="Zafar N."/>
            <person name="Bertelli C."/>
            <person name="Schilde C."/>
            <person name="Kianianmomeni A."/>
            <person name="Burglin T.R."/>
            <person name="Frech C."/>
            <person name="Turcotte B."/>
            <person name="Kopec K.O."/>
            <person name="Synnott J.M."/>
            <person name="Choo C."/>
            <person name="Paponov I."/>
            <person name="Finkler A."/>
            <person name="Soon Heng Tan C."/>
            <person name="Hutchins A.P."/>
            <person name="Weinmeier T."/>
            <person name="Rattei T."/>
            <person name="Chu J.S."/>
            <person name="Gimenez G."/>
            <person name="Irimia M."/>
            <person name="Rigden D.J."/>
            <person name="Fitzpatrick D.A."/>
            <person name="Lorenzo-Morales J."/>
            <person name="Bateman A."/>
            <person name="Chiu C.H."/>
            <person name="Tang P."/>
            <person name="Hegemann P."/>
            <person name="Fromm H."/>
            <person name="Raoult D."/>
            <person name="Greub G."/>
            <person name="Miranda-Saavedra D."/>
            <person name="Chen N."/>
            <person name="Nash P."/>
            <person name="Ginger M.L."/>
            <person name="Horn M."/>
            <person name="Schaap P."/>
            <person name="Caler L."/>
            <person name="Loftus B."/>
        </authorList>
    </citation>
    <scope>NUCLEOTIDE SEQUENCE [LARGE SCALE GENOMIC DNA]</scope>
    <source>
        <strain evidence="9 10">Neff</strain>
    </source>
</reference>
<dbReference type="OrthoDB" id="10253869at2759"/>
<dbReference type="Proteomes" id="UP000011083">
    <property type="component" value="Unassembled WGS sequence"/>
</dbReference>
<dbReference type="InterPro" id="IPR000873">
    <property type="entry name" value="AMP-dep_synth/lig_dom"/>
</dbReference>
<dbReference type="GO" id="GO:0005524">
    <property type="term" value="F:ATP binding"/>
    <property type="evidence" value="ECO:0007669"/>
    <property type="project" value="UniProtKB-KW"/>
</dbReference>
<dbReference type="SUPFAM" id="SSF56801">
    <property type="entry name" value="Acetyl-CoA synthetase-like"/>
    <property type="match status" value="1"/>
</dbReference>
<evidence type="ECO:0000259" key="7">
    <source>
        <dbReference type="Pfam" id="PF00501"/>
    </source>
</evidence>
<dbReference type="FunFam" id="3.40.50.12780:FF:000003">
    <property type="entry name" value="Long-chain-fatty-acid--CoA ligase FadD"/>
    <property type="match status" value="1"/>
</dbReference>
<evidence type="ECO:0000259" key="8">
    <source>
        <dbReference type="Pfam" id="PF13193"/>
    </source>
</evidence>
<dbReference type="InterPro" id="IPR042099">
    <property type="entry name" value="ANL_N_sf"/>
</dbReference>
<dbReference type="STRING" id="1257118.L8GU24"/>
<accession>L8GU24</accession>
<keyword evidence="10" id="KW-1185">Reference proteome</keyword>
<comment type="function">
    <text evidence="5">Carboxylate--CoA ligase that may use 4-coumarate as substrate. Follows a two-step reaction mechanism, wherein the carboxylate substrate first undergoes adenylation by ATP, followed by a thioesterification in the presence of CoA to yield the final CoA thioester.</text>
</comment>